<protein>
    <submittedName>
        <fullName evidence="4">TetR/AcrR family transcriptional regulator</fullName>
    </submittedName>
</protein>
<dbReference type="PROSITE" id="PS50977">
    <property type="entry name" value="HTH_TETR_2"/>
    <property type="match status" value="1"/>
</dbReference>
<organism evidence="4 5">
    <name type="scientific">Irregularibacter muris</name>
    <dbReference type="NCBI Taxonomy" id="1796619"/>
    <lineage>
        <taxon>Bacteria</taxon>
        <taxon>Bacillati</taxon>
        <taxon>Bacillota</taxon>
        <taxon>Clostridia</taxon>
        <taxon>Eubacteriales</taxon>
        <taxon>Eubacteriaceae</taxon>
        <taxon>Irregularibacter</taxon>
    </lineage>
</organism>
<keyword evidence="5" id="KW-1185">Reference proteome</keyword>
<name>A0AAE3HH47_9FIRM</name>
<dbReference type="Proteomes" id="UP001205748">
    <property type="component" value="Unassembled WGS sequence"/>
</dbReference>
<dbReference type="PRINTS" id="PR00455">
    <property type="entry name" value="HTHTETR"/>
</dbReference>
<proteinExistence type="predicted"/>
<dbReference type="EMBL" id="JANKAS010000008">
    <property type="protein sequence ID" value="MCR1899315.1"/>
    <property type="molecule type" value="Genomic_DNA"/>
</dbReference>
<feature type="domain" description="HTH tetR-type" evidence="3">
    <location>
        <begin position="8"/>
        <end position="68"/>
    </location>
</feature>
<reference evidence="4" key="1">
    <citation type="submission" date="2022-07" db="EMBL/GenBank/DDBJ databases">
        <title>Enhanced cultured diversity of the mouse gut microbiota enables custom-made synthetic communities.</title>
        <authorList>
            <person name="Afrizal A."/>
        </authorList>
    </citation>
    <scope>NUCLEOTIDE SEQUENCE</scope>
    <source>
        <strain evidence="4">DSM 28593</strain>
    </source>
</reference>
<evidence type="ECO:0000313" key="5">
    <source>
        <dbReference type="Proteomes" id="UP001205748"/>
    </source>
</evidence>
<sequence>MRITKDPEIRKQEIIDRAKKLFEEKGIHKTSISEIAKEVGVAKGLIYYYFSSKNQLVESVIEQFILGIGEGLEEIMKNEELDFYSKLTAIFHLYFDSIQKHPGIFSLSLENPGIFSLIRNRLSEIALIHATDLITLGMNHGIINISYPEYMLKIIIRGLGDLYIEGVTNPEIHARLIEQILGLGKGKLQLK</sequence>
<feature type="DNA-binding region" description="H-T-H motif" evidence="2">
    <location>
        <begin position="31"/>
        <end position="50"/>
    </location>
</feature>
<comment type="caution">
    <text evidence="4">The sequence shown here is derived from an EMBL/GenBank/DDBJ whole genome shotgun (WGS) entry which is preliminary data.</text>
</comment>
<dbReference type="InterPro" id="IPR050624">
    <property type="entry name" value="HTH-type_Tx_Regulator"/>
</dbReference>
<dbReference type="Pfam" id="PF00440">
    <property type="entry name" value="TetR_N"/>
    <property type="match status" value="1"/>
</dbReference>
<dbReference type="Gene3D" id="1.10.357.10">
    <property type="entry name" value="Tetracycline Repressor, domain 2"/>
    <property type="match status" value="1"/>
</dbReference>
<dbReference type="InterPro" id="IPR001647">
    <property type="entry name" value="HTH_TetR"/>
</dbReference>
<dbReference type="SUPFAM" id="SSF46689">
    <property type="entry name" value="Homeodomain-like"/>
    <property type="match status" value="1"/>
</dbReference>
<keyword evidence="1 2" id="KW-0238">DNA-binding</keyword>
<evidence type="ECO:0000313" key="4">
    <source>
        <dbReference type="EMBL" id="MCR1899315.1"/>
    </source>
</evidence>
<accession>A0AAE3HH47</accession>
<dbReference type="PROSITE" id="PS01081">
    <property type="entry name" value="HTH_TETR_1"/>
    <property type="match status" value="1"/>
</dbReference>
<evidence type="ECO:0000259" key="3">
    <source>
        <dbReference type="PROSITE" id="PS50977"/>
    </source>
</evidence>
<dbReference type="GO" id="GO:0003677">
    <property type="term" value="F:DNA binding"/>
    <property type="evidence" value="ECO:0007669"/>
    <property type="project" value="UniProtKB-UniRule"/>
</dbReference>
<dbReference type="PANTHER" id="PTHR43479">
    <property type="entry name" value="ACREF/ENVCD OPERON REPRESSOR-RELATED"/>
    <property type="match status" value="1"/>
</dbReference>
<dbReference type="InterPro" id="IPR009057">
    <property type="entry name" value="Homeodomain-like_sf"/>
</dbReference>
<evidence type="ECO:0000256" key="1">
    <source>
        <dbReference type="ARBA" id="ARBA00023125"/>
    </source>
</evidence>
<dbReference type="PANTHER" id="PTHR43479:SF11">
    <property type="entry name" value="ACREF_ENVCD OPERON REPRESSOR-RELATED"/>
    <property type="match status" value="1"/>
</dbReference>
<evidence type="ECO:0000256" key="2">
    <source>
        <dbReference type="PROSITE-ProRule" id="PRU00335"/>
    </source>
</evidence>
<dbReference type="InterPro" id="IPR023772">
    <property type="entry name" value="DNA-bd_HTH_TetR-type_CS"/>
</dbReference>
<gene>
    <name evidence="4" type="ORF">NSA47_10005</name>
</gene>
<dbReference type="RefSeq" id="WP_257531531.1">
    <property type="nucleotide sequence ID" value="NZ_JANKAS010000008.1"/>
</dbReference>
<dbReference type="AlphaFoldDB" id="A0AAE3HH47"/>